<sequence length="594" mass="65745">MGENRKLAAILAADVVGYSRLASADEDRILARLRALRSDLIDPTIAVHNGRVIKRTGDGALVEFRSVVDAVRCAVEVQNAMVERNAGVPHDRRIEFRIGIHLGDVVEESDGDLMGDGVNIASRLEGVAAPGAICMSEDAYRQVKARLDLSVTDLGSTQLKNIVEPIRIYSLQVGAAAPSKSTAVTYAAAGRAPAASPPALSIAVLPFANMSGDAEQEYFADGISEDIITALSKLSQLFVIARNSSFTFKGRNVNVQEVGRGLGVRYVLEGSVRKSGSRVRITAQLIDATSGGHLWAERFDRDLTDIFAVQDDVTQQIVDALALNLREGDQQRLAAEQTESLEAYDCFLRGREHMWRLTREQNTQARELLQRAIELDAKFVPAYAFLAVTHGLAYINQWSQSPSKSRELAIEAATRAVALDDQYPYAHWALGVVKLHLRQHDVAIAEAERVIALAPNLVEGYENLGNALHYAGRSAEALAYFERAMALNPYYPDLFLHFYAQAMFQLGRYEEAVVILKRRLVRNPDTDVSRVLLAASYGHLGRFEEARGEWVEVFRINPDYSLEHRRKVLPYKNPADFERIVDGLRKAGLTDCRL</sequence>
<keyword evidence="4" id="KW-1185">Reference proteome</keyword>
<dbReference type="SUPFAM" id="SSF55073">
    <property type="entry name" value="Nucleotide cyclase"/>
    <property type="match status" value="1"/>
</dbReference>
<dbReference type="AlphaFoldDB" id="C3KN34"/>
<dbReference type="GO" id="GO:0006171">
    <property type="term" value="P:cAMP biosynthetic process"/>
    <property type="evidence" value="ECO:0007669"/>
    <property type="project" value="TreeGrafter"/>
</dbReference>
<dbReference type="Proteomes" id="UP000001054">
    <property type="component" value="Plasmid pNGR234b"/>
</dbReference>
<dbReference type="PATRIC" id="fig|394.7.peg.590"/>
<feature type="domain" description="Guanylate cyclase" evidence="2">
    <location>
        <begin position="9"/>
        <end position="125"/>
    </location>
</feature>
<dbReference type="InterPro" id="IPR019734">
    <property type="entry name" value="TPR_rpt"/>
</dbReference>
<organism evidence="3 4">
    <name type="scientific">Sinorhizobium fredii (strain NBRC 101917 / NGR234)</name>
    <dbReference type="NCBI Taxonomy" id="394"/>
    <lineage>
        <taxon>Bacteria</taxon>
        <taxon>Pseudomonadati</taxon>
        <taxon>Pseudomonadota</taxon>
        <taxon>Alphaproteobacteria</taxon>
        <taxon>Hyphomicrobiales</taxon>
        <taxon>Rhizobiaceae</taxon>
        <taxon>Sinorhizobium/Ensifer group</taxon>
        <taxon>Sinorhizobium</taxon>
    </lineage>
</organism>
<dbReference type="InterPro" id="IPR011990">
    <property type="entry name" value="TPR-like_helical_dom_sf"/>
</dbReference>
<dbReference type="CDD" id="cd07302">
    <property type="entry name" value="CHD"/>
    <property type="match status" value="1"/>
</dbReference>
<dbReference type="Gene3D" id="3.40.50.10070">
    <property type="entry name" value="TolB, N-terminal domain"/>
    <property type="match status" value="1"/>
</dbReference>
<dbReference type="SMART" id="SM00028">
    <property type="entry name" value="TPR"/>
    <property type="match status" value="5"/>
</dbReference>
<dbReference type="KEGG" id="rhi:NGR_b01410"/>
<dbReference type="EMBL" id="CP000874">
    <property type="protein sequence ID" value="ACP21607.1"/>
    <property type="molecule type" value="Genomic_DNA"/>
</dbReference>
<keyword evidence="3" id="KW-0614">Plasmid</keyword>
<dbReference type="PROSITE" id="PS50293">
    <property type="entry name" value="TPR_REGION"/>
    <property type="match status" value="1"/>
</dbReference>
<dbReference type="Pfam" id="PF00211">
    <property type="entry name" value="Guanylate_cyc"/>
    <property type="match status" value="1"/>
</dbReference>
<dbReference type="HOGENOM" id="CLU_019981_0_0_5"/>
<reference evidence="3 4" key="2">
    <citation type="journal article" date="2009" name="Appl. Environ. Microbiol.">
        <title>Rhizobium sp. strain NGR234 possesses a remarkable number of secretion systems.</title>
        <authorList>
            <person name="Schmeisser C."/>
            <person name="Liesegang H."/>
            <person name="Krysciak D."/>
            <person name="Bakkou N."/>
            <person name="Le Quere A."/>
            <person name="Wollherr A."/>
            <person name="Heinemeyer I."/>
            <person name="Morgenstern B."/>
            <person name="Pommerening-Roeser A."/>
            <person name="Flores M."/>
            <person name="Palacios R."/>
            <person name="Brenner S."/>
            <person name="Gottschalk G."/>
            <person name="Schmitz R.A."/>
            <person name="Broughton W.J."/>
            <person name="Perret X."/>
            <person name="Strittmatter A.W."/>
            <person name="Streit W.R."/>
        </authorList>
    </citation>
    <scope>NUCLEOTIDE SEQUENCE [LARGE SCALE GENOMIC DNA]</scope>
    <source>
        <strain evidence="4">NBRC 101917 / NGR234</strain>
    </source>
</reference>
<dbReference type="Gene3D" id="3.30.70.1230">
    <property type="entry name" value="Nucleotide cyclase"/>
    <property type="match status" value="1"/>
</dbReference>
<dbReference type="InterPro" id="IPR050697">
    <property type="entry name" value="Adenylyl/Guanylyl_Cyclase_3/4"/>
</dbReference>
<dbReference type="PROSITE" id="PS50125">
    <property type="entry name" value="GUANYLATE_CYCLASE_2"/>
    <property type="match status" value="1"/>
</dbReference>
<evidence type="ECO:0000313" key="3">
    <source>
        <dbReference type="EMBL" id="ACP21607.1"/>
    </source>
</evidence>
<dbReference type="Pfam" id="PF14559">
    <property type="entry name" value="TPR_19"/>
    <property type="match status" value="1"/>
</dbReference>
<dbReference type="Gene3D" id="1.25.40.10">
    <property type="entry name" value="Tetratricopeptide repeat domain"/>
    <property type="match status" value="1"/>
</dbReference>
<accession>C3KN34</accession>
<dbReference type="GO" id="GO:0004016">
    <property type="term" value="F:adenylate cyclase activity"/>
    <property type="evidence" value="ECO:0007669"/>
    <property type="project" value="UniProtKB-ARBA"/>
</dbReference>
<dbReference type="InterPro" id="IPR029787">
    <property type="entry name" value="Nucleotide_cyclase"/>
</dbReference>
<dbReference type="PANTHER" id="PTHR43081">
    <property type="entry name" value="ADENYLATE CYCLASE, TERMINAL-DIFFERENTIATION SPECIFIC-RELATED"/>
    <property type="match status" value="1"/>
</dbReference>
<keyword evidence="1" id="KW-0802">TPR repeat</keyword>
<name>C3KN34_SINFN</name>
<evidence type="ECO:0000259" key="2">
    <source>
        <dbReference type="PROSITE" id="PS50125"/>
    </source>
</evidence>
<reference evidence="4" key="1">
    <citation type="journal article" date="2004" name="J. Bacteriol.">
        <title>An evolutionary hot spot: the pNGR234b replicon of Rhizobium sp. strain NGR234.</title>
        <authorList>
            <person name="Streit W.R."/>
            <person name="Schmitz R.A."/>
            <person name="Perret X."/>
            <person name="Staehelin C."/>
            <person name="Deakin W.J."/>
            <person name="Raasch C."/>
            <person name="Liesegang H."/>
            <person name="Broughton W.J."/>
        </authorList>
    </citation>
    <scope>NUCLEOTIDE SEQUENCE [LARGE SCALE GENOMIC DNA]</scope>
    <source>
        <strain evidence="4">NBRC 101917 / NGR234</strain>
    </source>
</reference>
<dbReference type="GO" id="GO:0035556">
    <property type="term" value="P:intracellular signal transduction"/>
    <property type="evidence" value="ECO:0007669"/>
    <property type="project" value="InterPro"/>
</dbReference>
<dbReference type="RefSeq" id="WP_012706209.1">
    <property type="nucleotide sequence ID" value="NC_012586.1"/>
</dbReference>
<evidence type="ECO:0000256" key="1">
    <source>
        <dbReference type="PROSITE-ProRule" id="PRU00339"/>
    </source>
</evidence>
<proteinExistence type="predicted"/>
<feature type="repeat" description="TPR" evidence="1">
    <location>
        <begin position="458"/>
        <end position="491"/>
    </location>
</feature>
<dbReference type="PANTHER" id="PTHR43081:SF19">
    <property type="entry name" value="PH-SENSITIVE ADENYLATE CYCLASE RV1264"/>
    <property type="match status" value="1"/>
</dbReference>
<dbReference type="InterPro" id="IPR001054">
    <property type="entry name" value="A/G_cyclase"/>
</dbReference>
<dbReference type="SUPFAM" id="SSF48452">
    <property type="entry name" value="TPR-like"/>
    <property type="match status" value="1"/>
</dbReference>
<protein>
    <submittedName>
        <fullName evidence="3">Probable adenylate class-3/4/guanylyl cyclase</fullName>
    </submittedName>
</protein>
<geneLocation type="plasmid" evidence="4">
    <name>sym pNGR234b</name>
</geneLocation>
<dbReference type="OrthoDB" id="9807521at2"/>
<evidence type="ECO:0000313" key="4">
    <source>
        <dbReference type="Proteomes" id="UP000001054"/>
    </source>
</evidence>
<gene>
    <name evidence="3" type="ordered locus">NGR_b01410</name>
</gene>
<dbReference type="Pfam" id="PF13432">
    <property type="entry name" value="TPR_16"/>
    <property type="match status" value="1"/>
</dbReference>
<dbReference type="PROSITE" id="PS50005">
    <property type="entry name" value="TPR"/>
    <property type="match status" value="1"/>
</dbReference>